<organism evidence="2 3">
    <name type="scientific">Dendrothele bispora (strain CBS 962.96)</name>
    <dbReference type="NCBI Taxonomy" id="1314807"/>
    <lineage>
        <taxon>Eukaryota</taxon>
        <taxon>Fungi</taxon>
        <taxon>Dikarya</taxon>
        <taxon>Basidiomycota</taxon>
        <taxon>Agaricomycotina</taxon>
        <taxon>Agaricomycetes</taxon>
        <taxon>Agaricomycetidae</taxon>
        <taxon>Agaricales</taxon>
        <taxon>Agaricales incertae sedis</taxon>
        <taxon>Dendrothele</taxon>
    </lineage>
</organism>
<evidence type="ECO:0000313" key="2">
    <source>
        <dbReference type="EMBL" id="THV00780.1"/>
    </source>
</evidence>
<reference evidence="2 3" key="1">
    <citation type="journal article" date="2019" name="Nat. Ecol. Evol.">
        <title>Megaphylogeny resolves global patterns of mushroom evolution.</title>
        <authorList>
            <person name="Varga T."/>
            <person name="Krizsan K."/>
            <person name="Foldi C."/>
            <person name="Dima B."/>
            <person name="Sanchez-Garcia M."/>
            <person name="Sanchez-Ramirez S."/>
            <person name="Szollosi G.J."/>
            <person name="Szarkandi J.G."/>
            <person name="Papp V."/>
            <person name="Albert L."/>
            <person name="Andreopoulos W."/>
            <person name="Angelini C."/>
            <person name="Antonin V."/>
            <person name="Barry K.W."/>
            <person name="Bougher N.L."/>
            <person name="Buchanan P."/>
            <person name="Buyck B."/>
            <person name="Bense V."/>
            <person name="Catcheside P."/>
            <person name="Chovatia M."/>
            <person name="Cooper J."/>
            <person name="Damon W."/>
            <person name="Desjardin D."/>
            <person name="Finy P."/>
            <person name="Geml J."/>
            <person name="Haridas S."/>
            <person name="Hughes K."/>
            <person name="Justo A."/>
            <person name="Karasinski D."/>
            <person name="Kautmanova I."/>
            <person name="Kiss B."/>
            <person name="Kocsube S."/>
            <person name="Kotiranta H."/>
            <person name="LaButti K.M."/>
            <person name="Lechner B.E."/>
            <person name="Liimatainen K."/>
            <person name="Lipzen A."/>
            <person name="Lukacs Z."/>
            <person name="Mihaltcheva S."/>
            <person name="Morgado L.N."/>
            <person name="Niskanen T."/>
            <person name="Noordeloos M.E."/>
            <person name="Ohm R.A."/>
            <person name="Ortiz-Santana B."/>
            <person name="Ovrebo C."/>
            <person name="Racz N."/>
            <person name="Riley R."/>
            <person name="Savchenko A."/>
            <person name="Shiryaev A."/>
            <person name="Soop K."/>
            <person name="Spirin V."/>
            <person name="Szebenyi C."/>
            <person name="Tomsovsky M."/>
            <person name="Tulloss R.E."/>
            <person name="Uehling J."/>
            <person name="Grigoriev I.V."/>
            <person name="Vagvolgyi C."/>
            <person name="Papp T."/>
            <person name="Martin F.M."/>
            <person name="Miettinen O."/>
            <person name="Hibbett D.S."/>
            <person name="Nagy L.G."/>
        </authorList>
    </citation>
    <scope>NUCLEOTIDE SEQUENCE [LARGE SCALE GENOMIC DNA]</scope>
    <source>
        <strain evidence="2 3">CBS 962.96</strain>
    </source>
</reference>
<evidence type="ECO:0000313" key="3">
    <source>
        <dbReference type="Proteomes" id="UP000297245"/>
    </source>
</evidence>
<feature type="signal peptide" evidence="1">
    <location>
        <begin position="1"/>
        <end position="20"/>
    </location>
</feature>
<dbReference type="Proteomes" id="UP000297245">
    <property type="component" value="Unassembled WGS sequence"/>
</dbReference>
<protein>
    <submittedName>
        <fullName evidence="2">Uncharacterized protein</fullName>
    </submittedName>
</protein>
<sequence length="168" mass="19125">MAFAFLRVLSHSHIIWDCLVAPSDPSQPPSYDVGNSSDKLAIADDCFNSDSCKPPFPLGLLRTSGKASRRVILPAYKRFERSVTNVETTGLVRNIHHSLFPSFFLQFFPWFFCSARRQGLAHTIQEPEWDRLLLELFRAFGRIPPKGLVFSIAQAFLHFQCRVVFCCS</sequence>
<dbReference type="EMBL" id="ML179099">
    <property type="protein sequence ID" value="THV00780.1"/>
    <property type="molecule type" value="Genomic_DNA"/>
</dbReference>
<keyword evidence="3" id="KW-1185">Reference proteome</keyword>
<evidence type="ECO:0000256" key="1">
    <source>
        <dbReference type="SAM" id="SignalP"/>
    </source>
</evidence>
<dbReference type="AlphaFoldDB" id="A0A4S8ME11"/>
<proteinExistence type="predicted"/>
<accession>A0A4S8ME11</accession>
<name>A0A4S8ME11_DENBC</name>
<feature type="chain" id="PRO_5020767848" evidence="1">
    <location>
        <begin position="21"/>
        <end position="168"/>
    </location>
</feature>
<keyword evidence="1" id="KW-0732">Signal</keyword>
<gene>
    <name evidence="2" type="ORF">K435DRAFT_434392</name>
</gene>